<evidence type="ECO:0000259" key="4">
    <source>
        <dbReference type="Pfam" id="PF25275"/>
    </source>
</evidence>
<dbReference type="SUPFAM" id="SSF51445">
    <property type="entry name" value="(Trans)glycosidases"/>
    <property type="match status" value="1"/>
</dbReference>
<evidence type="ECO:0000313" key="5">
    <source>
        <dbReference type="EMBL" id="QHL87597.1"/>
    </source>
</evidence>
<keyword evidence="6" id="KW-1185">Reference proteome</keyword>
<dbReference type="RefSeq" id="WP_160691146.1">
    <property type="nucleotide sequence ID" value="NZ_CP047897.1"/>
</dbReference>
<evidence type="ECO:0000313" key="6">
    <source>
        <dbReference type="Proteomes" id="UP000464214"/>
    </source>
</evidence>
<feature type="domain" description="Glycosyl hydrolase-like 10" evidence="2">
    <location>
        <begin position="24"/>
        <end position="299"/>
    </location>
</feature>
<evidence type="ECO:0000259" key="3">
    <source>
        <dbReference type="Pfam" id="PF18962"/>
    </source>
</evidence>
<evidence type="ECO:0000259" key="2">
    <source>
        <dbReference type="Pfam" id="PF02638"/>
    </source>
</evidence>
<keyword evidence="5" id="KW-0378">Hydrolase</keyword>
<reference evidence="5 6" key="1">
    <citation type="submission" date="2020-01" db="EMBL/GenBank/DDBJ databases">
        <authorList>
            <person name="Kim M."/>
        </authorList>
    </citation>
    <scope>NUCLEOTIDE SEQUENCE [LARGE SCALE GENOMIC DNA]</scope>
    <source>
        <strain evidence="5 6">BT10</strain>
    </source>
</reference>
<dbReference type="InterPro" id="IPR026444">
    <property type="entry name" value="Secre_tail"/>
</dbReference>
<feature type="domain" description="Golvesin/Xly CBD-like" evidence="4">
    <location>
        <begin position="386"/>
        <end position="512"/>
    </location>
</feature>
<dbReference type="GO" id="GO:0016787">
    <property type="term" value="F:hydrolase activity"/>
    <property type="evidence" value="ECO:0007669"/>
    <property type="project" value="UniProtKB-KW"/>
</dbReference>
<protein>
    <submittedName>
        <fullName evidence="5">Family 10 glycosylhydrolase</fullName>
    </submittedName>
</protein>
<sequence>MKKIGLLISLFLILLLMTQVRAQELRGTWMARSSFSSKAKIASQMDSLAAANFNVVYVNVWSRGYPLWQSEVFRQHTGISIDPAYTGRDILAEAIAEGHRVGLHVEAWFEYGFVAGYAPSGTTSKGPIFEAHPTWVARTQTGVEKDASNFYWMVHSNPEVQEFLVSLATEIAQKYDVDGIEMDRIRYSSKDYGYDPFTVDLYKKEHNGAEPPVNGADSAWMRWRADKLNQFVALLYDRLKAENPKVNVSSAPSQMGTSTYTAYENLLQDWKWWVNNDKVDNLQMQSYTSNISTYQNWLTYTKNAVSNYQSIYPSFAVNPGTTSLTPAEVVDYLNVNTSLGFKGAALWFYDDLVGKFNYLKNSRFATPMYPPYAAPDWREYKAITAVSNTQDAVRTGAWAESSMLGYQGKSLYGGLEGRVLLDYFVQVPANAWYEVYVYNVPASNRTTAAPYIVYDYTGAITTKTVNQTQPLLAGWNKLSDAYLTAGRRQVVQLTNDNVEAGKLVSADAVMIIRNRRLDASPAPGPLGIEDAVWQQKGGLGLYPNPSTGNFTITGLDQAKRVENIFLMDAAGKLIRQIQDKTPDAMGSLQVNLPGVRPGIYVLKVQQGAHLKTQKIAIR</sequence>
<dbReference type="Proteomes" id="UP000464214">
    <property type="component" value="Chromosome"/>
</dbReference>
<evidence type="ECO:0000256" key="1">
    <source>
        <dbReference type="ARBA" id="ARBA00022729"/>
    </source>
</evidence>
<dbReference type="AlphaFoldDB" id="A0A6P1NV33"/>
<feature type="domain" description="Secretion system C-terminal sorting" evidence="3">
    <location>
        <begin position="541"/>
        <end position="617"/>
    </location>
</feature>
<keyword evidence="1" id="KW-0732">Signal</keyword>
<dbReference type="EMBL" id="CP047897">
    <property type="protein sequence ID" value="QHL87597.1"/>
    <property type="molecule type" value="Genomic_DNA"/>
</dbReference>
<dbReference type="Gene3D" id="3.20.20.80">
    <property type="entry name" value="Glycosidases"/>
    <property type="match status" value="1"/>
</dbReference>
<dbReference type="Pfam" id="PF18962">
    <property type="entry name" value="Por_Secre_tail"/>
    <property type="match status" value="1"/>
</dbReference>
<gene>
    <name evidence="5" type="ORF">GU926_09155</name>
</gene>
<dbReference type="KEGG" id="nib:GU926_09155"/>
<name>A0A6P1NV33_9BACT</name>
<accession>A0A6P1NV33</accession>
<dbReference type="PANTHER" id="PTHR43405:SF1">
    <property type="entry name" value="GLYCOSYL HYDROLASE DIGH"/>
    <property type="match status" value="1"/>
</dbReference>
<proteinExistence type="predicted"/>
<dbReference type="Pfam" id="PF02638">
    <property type="entry name" value="GHL10"/>
    <property type="match status" value="1"/>
</dbReference>
<dbReference type="InterPro" id="IPR033803">
    <property type="entry name" value="CBD-like_Golvesin-Xly"/>
</dbReference>
<dbReference type="InterPro" id="IPR003790">
    <property type="entry name" value="GHL10"/>
</dbReference>
<dbReference type="PANTHER" id="PTHR43405">
    <property type="entry name" value="GLYCOSYL HYDROLASE DIGH"/>
    <property type="match status" value="1"/>
</dbReference>
<dbReference type="InterPro" id="IPR017853">
    <property type="entry name" value="GH"/>
</dbReference>
<organism evidence="5 6">
    <name type="scientific">Nibribacter ruber</name>
    <dbReference type="NCBI Taxonomy" id="2698458"/>
    <lineage>
        <taxon>Bacteria</taxon>
        <taxon>Pseudomonadati</taxon>
        <taxon>Bacteroidota</taxon>
        <taxon>Cytophagia</taxon>
        <taxon>Cytophagales</taxon>
        <taxon>Hymenobacteraceae</taxon>
        <taxon>Nibribacter</taxon>
    </lineage>
</organism>
<dbReference type="InterPro" id="IPR052177">
    <property type="entry name" value="Divisome_Glycosyl_Hydrolase"/>
</dbReference>
<dbReference type="Pfam" id="PF25275">
    <property type="entry name" value="Golvesin_C"/>
    <property type="match status" value="1"/>
</dbReference>
<dbReference type="NCBIfam" id="TIGR04183">
    <property type="entry name" value="Por_Secre_tail"/>
    <property type="match status" value="1"/>
</dbReference>